<dbReference type="AlphaFoldDB" id="A0A7S3UFV7"/>
<proteinExistence type="inferred from homology"/>
<organism evidence="3">
    <name type="scientific">Picocystis salinarum</name>
    <dbReference type="NCBI Taxonomy" id="88271"/>
    <lineage>
        <taxon>Eukaryota</taxon>
        <taxon>Viridiplantae</taxon>
        <taxon>Chlorophyta</taxon>
        <taxon>Picocystophyceae</taxon>
        <taxon>Picocystales</taxon>
        <taxon>Picocystaceae</taxon>
        <taxon>Picocystis</taxon>
    </lineage>
</organism>
<dbReference type="InterPro" id="IPR011256">
    <property type="entry name" value="Reg_factor_effector_dom_sf"/>
</dbReference>
<dbReference type="PANTHER" id="PTHR11220:SF58">
    <property type="entry name" value="SOUL HEME-BINDING FAMILY PROTEIN"/>
    <property type="match status" value="1"/>
</dbReference>
<evidence type="ECO:0000256" key="1">
    <source>
        <dbReference type="ARBA" id="ARBA00009817"/>
    </source>
</evidence>
<name>A0A7S3UFV7_9CHLO</name>
<evidence type="ECO:0000313" key="3">
    <source>
        <dbReference type="EMBL" id="CAE0613588.1"/>
    </source>
</evidence>
<accession>A0A7S3UFV7</accession>
<dbReference type="EMBL" id="HBIS01009106">
    <property type="protein sequence ID" value="CAE0613588.1"/>
    <property type="molecule type" value="Transcribed_RNA"/>
</dbReference>
<feature type="chain" id="PRO_5031242639" description="SOUL heme-binding protein" evidence="2">
    <location>
        <begin position="22"/>
        <end position="211"/>
    </location>
</feature>
<dbReference type="Gene3D" id="3.20.80.10">
    <property type="entry name" value="Regulatory factor, effector binding domain"/>
    <property type="match status" value="1"/>
</dbReference>
<gene>
    <name evidence="3" type="ORF">PSAL00342_LOCUS7487</name>
</gene>
<dbReference type="PANTHER" id="PTHR11220">
    <property type="entry name" value="HEME-BINDING PROTEIN-RELATED"/>
    <property type="match status" value="1"/>
</dbReference>
<protein>
    <recommendedName>
        <fullName evidence="4">SOUL heme-binding protein</fullName>
    </recommendedName>
</protein>
<feature type="signal peptide" evidence="2">
    <location>
        <begin position="1"/>
        <end position="21"/>
    </location>
</feature>
<keyword evidence="2" id="KW-0732">Signal</keyword>
<dbReference type="Pfam" id="PF04832">
    <property type="entry name" value="SOUL"/>
    <property type="match status" value="1"/>
</dbReference>
<dbReference type="SUPFAM" id="SSF55136">
    <property type="entry name" value="Probable bacterial effector-binding domain"/>
    <property type="match status" value="1"/>
</dbReference>
<dbReference type="InterPro" id="IPR006917">
    <property type="entry name" value="SOUL_heme-bd"/>
</dbReference>
<reference evidence="3" key="1">
    <citation type="submission" date="2021-01" db="EMBL/GenBank/DDBJ databases">
        <authorList>
            <person name="Corre E."/>
            <person name="Pelletier E."/>
            <person name="Niang G."/>
            <person name="Scheremetjew M."/>
            <person name="Finn R."/>
            <person name="Kale V."/>
            <person name="Holt S."/>
            <person name="Cochrane G."/>
            <person name="Meng A."/>
            <person name="Brown T."/>
            <person name="Cohen L."/>
        </authorList>
    </citation>
    <scope>NUCLEOTIDE SEQUENCE</scope>
    <source>
        <strain evidence="3">CCMP1897</strain>
    </source>
</reference>
<evidence type="ECO:0008006" key="4">
    <source>
        <dbReference type="Google" id="ProtNLM"/>
    </source>
</evidence>
<sequence length="211" mass="23801">MLVPISVVAAAILAAWPALVAYEVKKLEKPKYRVVKTLLGKKNKVEIRTYEPYVVAEYEAKEGTDMDNALSGGFRAIAGYIFARDQPETTKQKIAMTSPVRLEMEGGEKHKVSFVMPSKYNKDNLPPCNNQEVNIREVGETTVAALTFSGSRRSITPKTIHDKKNRILDVLRENDLTGDPETVMVYQYHPPFTLGFLRKNEVLLKVQETTR</sequence>
<comment type="similarity">
    <text evidence="1">Belongs to the HEBP family.</text>
</comment>
<evidence type="ECO:0000256" key="2">
    <source>
        <dbReference type="SAM" id="SignalP"/>
    </source>
</evidence>